<reference evidence="1 2" key="1">
    <citation type="submission" date="2024-07" db="EMBL/GenBank/DDBJ databases">
        <title>Section-level genome sequencing and comparative genomics of Aspergillus sections Usti and Cavernicolus.</title>
        <authorList>
            <consortium name="Lawrence Berkeley National Laboratory"/>
            <person name="Nybo J.L."/>
            <person name="Vesth T.C."/>
            <person name="Theobald S."/>
            <person name="Frisvad J.C."/>
            <person name="Larsen T.O."/>
            <person name="Kjaerboelling I."/>
            <person name="Rothschild-Mancinelli K."/>
            <person name="Lyhne E.K."/>
            <person name="Kogle M.E."/>
            <person name="Barry K."/>
            <person name="Clum A."/>
            <person name="Na H."/>
            <person name="Ledsgaard L."/>
            <person name="Lin J."/>
            <person name="Lipzen A."/>
            <person name="Kuo A."/>
            <person name="Riley R."/>
            <person name="Mondo S."/>
            <person name="Labutti K."/>
            <person name="Haridas S."/>
            <person name="Pangalinan J."/>
            <person name="Salamov A.A."/>
            <person name="Simmons B.A."/>
            <person name="Magnuson J.K."/>
            <person name="Chen J."/>
            <person name="Drula E."/>
            <person name="Henrissat B."/>
            <person name="Wiebenga A."/>
            <person name="Lubbers R.J."/>
            <person name="Gomes A.C."/>
            <person name="Makela M.R."/>
            <person name="Stajich J."/>
            <person name="Grigoriev I.V."/>
            <person name="Mortensen U.H."/>
            <person name="De Vries R.P."/>
            <person name="Baker S.E."/>
            <person name="Andersen M.R."/>
        </authorList>
    </citation>
    <scope>NUCLEOTIDE SEQUENCE [LARGE SCALE GENOMIC DNA]</scope>
    <source>
        <strain evidence="1 2">CBS 209.92</strain>
    </source>
</reference>
<dbReference type="Proteomes" id="UP001610563">
    <property type="component" value="Unassembled WGS sequence"/>
</dbReference>
<evidence type="ECO:0000313" key="2">
    <source>
        <dbReference type="Proteomes" id="UP001610563"/>
    </source>
</evidence>
<name>A0ABR4G2E4_9EURO</name>
<sequence>MASRNPSTSYSITILNRSSVSKSYAIFTHVPAITPTAQGLTSHAILVAKGVAPKSGTAYFSIPRESYFAVCGTSHQDEATKTHILDRRPVTLGAVETSVLRPGTTCVTQVVSDALSFALWDGPAGDRGEAGAFCIQTGLDFTYEEATTNNFILGLGLSTTGSAQVGLYASFIPTPRTTYQITPSKLFYIVPRQLSVNAPRNDEDFANACQVDFLVRSAHVKLAHNDNNVIEVVDDDSSSSILAPKL</sequence>
<evidence type="ECO:0000313" key="1">
    <source>
        <dbReference type="EMBL" id="KAL2793186.1"/>
    </source>
</evidence>
<proteinExistence type="predicted"/>
<keyword evidence="2" id="KW-1185">Reference proteome</keyword>
<comment type="caution">
    <text evidence="1">The sequence shown here is derived from an EMBL/GenBank/DDBJ whole genome shotgun (WGS) entry which is preliminary data.</text>
</comment>
<organism evidence="1 2">
    <name type="scientific">Aspergillus keveii</name>
    <dbReference type="NCBI Taxonomy" id="714993"/>
    <lineage>
        <taxon>Eukaryota</taxon>
        <taxon>Fungi</taxon>
        <taxon>Dikarya</taxon>
        <taxon>Ascomycota</taxon>
        <taxon>Pezizomycotina</taxon>
        <taxon>Eurotiomycetes</taxon>
        <taxon>Eurotiomycetidae</taxon>
        <taxon>Eurotiales</taxon>
        <taxon>Aspergillaceae</taxon>
        <taxon>Aspergillus</taxon>
        <taxon>Aspergillus subgen. Nidulantes</taxon>
    </lineage>
</organism>
<gene>
    <name evidence="1" type="ORF">BJX66DRAFT_339092</name>
</gene>
<dbReference type="EMBL" id="JBFTWV010000061">
    <property type="protein sequence ID" value="KAL2793186.1"/>
    <property type="molecule type" value="Genomic_DNA"/>
</dbReference>
<protein>
    <submittedName>
        <fullName evidence="1">Uncharacterized protein</fullName>
    </submittedName>
</protein>
<accession>A0ABR4G2E4</accession>